<sequence>MIEGLALHKVYLRFTAQKLMTKKSIEFGGFSNKFHNMRTPIITATITTITTTTATATTIMSVVLLLTTINVTNTSSQEEEKTLIEYPGLLINGKRFDYTLPKERTKRGVFWDLFQKVVITKNLIVDVKKFKDLIYEPQYQDTKDSLNEIYGLISKQFNDLEPTTPSTQETVSATSPVNNNDESSEAQSTRRPYTISRYELGRILGRNYRGLQRLKDVEIRDALNHSHYNVLEYKAEADKQFANSLPLEKKNLIKSFIG</sequence>
<dbReference type="EnsemblMetazoa" id="GAUT001961-RA">
    <property type="protein sequence ID" value="GAUT001961-PA"/>
    <property type="gene ID" value="GAUT001961"/>
</dbReference>
<reference evidence="2" key="1">
    <citation type="submission" date="2020-05" db="UniProtKB">
        <authorList>
            <consortium name="EnsemblMetazoa"/>
        </authorList>
    </citation>
    <scope>IDENTIFICATION</scope>
    <source>
        <strain evidence="2">TTRI</strain>
    </source>
</reference>
<accession>A0A1A9UEB8</accession>
<evidence type="ECO:0000313" key="3">
    <source>
        <dbReference type="Proteomes" id="UP000078200"/>
    </source>
</evidence>
<evidence type="ECO:0000256" key="1">
    <source>
        <dbReference type="SAM" id="MobiDB-lite"/>
    </source>
</evidence>
<feature type="region of interest" description="Disordered" evidence="1">
    <location>
        <begin position="161"/>
        <end position="191"/>
    </location>
</feature>
<dbReference type="Proteomes" id="UP000078200">
    <property type="component" value="Unassembled WGS sequence"/>
</dbReference>
<dbReference type="AlphaFoldDB" id="A0A1A9UEB8"/>
<protein>
    <submittedName>
        <fullName evidence="2">Uncharacterized protein</fullName>
    </submittedName>
</protein>
<proteinExistence type="predicted"/>
<name>A0A1A9UEB8_GLOAU</name>
<dbReference type="VEuPathDB" id="VectorBase:GAUT001961"/>
<keyword evidence="3" id="KW-1185">Reference proteome</keyword>
<evidence type="ECO:0000313" key="2">
    <source>
        <dbReference type="EnsemblMetazoa" id="GAUT001961-PA"/>
    </source>
</evidence>
<organism evidence="2 3">
    <name type="scientific">Glossina austeni</name>
    <name type="common">Savannah tsetse fly</name>
    <dbReference type="NCBI Taxonomy" id="7395"/>
    <lineage>
        <taxon>Eukaryota</taxon>
        <taxon>Metazoa</taxon>
        <taxon>Ecdysozoa</taxon>
        <taxon>Arthropoda</taxon>
        <taxon>Hexapoda</taxon>
        <taxon>Insecta</taxon>
        <taxon>Pterygota</taxon>
        <taxon>Neoptera</taxon>
        <taxon>Endopterygota</taxon>
        <taxon>Diptera</taxon>
        <taxon>Brachycera</taxon>
        <taxon>Muscomorpha</taxon>
        <taxon>Hippoboscoidea</taxon>
        <taxon>Glossinidae</taxon>
        <taxon>Glossina</taxon>
    </lineage>
</organism>